<name>A0A7I7X8E0_9MYCO</name>
<dbReference type="EMBL" id="AP022610">
    <property type="protein sequence ID" value="BBZ25956.1"/>
    <property type="molecule type" value="Genomic_DNA"/>
</dbReference>
<dbReference type="KEGG" id="mmag:MMAD_02510"/>
<evidence type="ECO:0000313" key="2">
    <source>
        <dbReference type="Proteomes" id="UP000466517"/>
    </source>
</evidence>
<sequence length="88" mass="9833">MSDAEAHAEALRAEFARRSIGANVSSDDDAWACNASINDIPVSVYFAIDRERGDIHWRSNTEVHRVTDWDVTADDLAERVIDTFLNPA</sequence>
<dbReference type="AlphaFoldDB" id="A0A7I7X8E0"/>
<protein>
    <submittedName>
        <fullName evidence="1">Uncharacterized protein</fullName>
    </submittedName>
</protein>
<proteinExistence type="predicted"/>
<dbReference type="Proteomes" id="UP000466517">
    <property type="component" value="Chromosome"/>
</dbReference>
<dbReference type="RefSeq" id="WP_163731385.1">
    <property type="nucleotide sequence ID" value="NZ_AP022610.1"/>
</dbReference>
<gene>
    <name evidence="1" type="ORF">MMAD_02510</name>
</gene>
<keyword evidence="2" id="KW-1185">Reference proteome</keyword>
<accession>A0A7I7X8E0</accession>
<organism evidence="1 2">
    <name type="scientific">Mycolicibacterium madagascariense</name>
    <dbReference type="NCBI Taxonomy" id="212765"/>
    <lineage>
        <taxon>Bacteria</taxon>
        <taxon>Bacillati</taxon>
        <taxon>Actinomycetota</taxon>
        <taxon>Actinomycetes</taxon>
        <taxon>Mycobacteriales</taxon>
        <taxon>Mycobacteriaceae</taxon>
        <taxon>Mycolicibacterium</taxon>
    </lineage>
</organism>
<reference evidence="1 2" key="1">
    <citation type="journal article" date="2019" name="Emerg. Microbes Infect.">
        <title>Comprehensive subspecies identification of 175 nontuberculous mycobacteria species based on 7547 genomic profiles.</title>
        <authorList>
            <person name="Matsumoto Y."/>
            <person name="Kinjo T."/>
            <person name="Motooka D."/>
            <person name="Nabeya D."/>
            <person name="Jung N."/>
            <person name="Uechi K."/>
            <person name="Horii T."/>
            <person name="Iida T."/>
            <person name="Fujita J."/>
            <person name="Nakamura S."/>
        </authorList>
    </citation>
    <scope>NUCLEOTIDE SEQUENCE [LARGE SCALE GENOMIC DNA]</scope>
    <source>
        <strain evidence="1 2">JCM 13574</strain>
    </source>
</reference>
<evidence type="ECO:0000313" key="1">
    <source>
        <dbReference type="EMBL" id="BBZ25956.1"/>
    </source>
</evidence>